<feature type="compositionally biased region" description="Basic and acidic residues" evidence="1">
    <location>
        <begin position="77"/>
        <end position="93"/>
    </location>
</feature>
<organism evidence="3 4">
    <name type="scientific">Homarus americanus</name>
    <name type="common">American lobster</name>
    <dbReference type="NCBI Taxonomy" id="6706"/>
    <lineage>
        <taxon>Eukaryota</taxon>
        <taxon>Metazoa</taxon>
        <taxon>Ecdysozoa</taxon>
        <taxon>Arthropoda</taxon>
        <taxon>Crustacea</taxon>
        <taxon>Multicrustacea</taxon>
        <taxon>Malacostraca</taxon>
        <taxon>Eumalacostraca</taxon>
        <taxon>Eucarida</taxon>
        <taxon>Decapoda</taxon>
        <taxon>Pleocyemata</taxon>
        <taxon>Astacidea</taxon>
        <taxon>Nephropoidea</taxon>
        <taxon>Nephropidae</taxon>
        <taxon>Homarus</taxon>
    </lineage>
</organism>
<gene>
    <name evidence="3" type="ORF">Hamer_G015056</name>
</gene>
<comment type="caution">
    <text evidence="3">The sequence shown here is derived from an EMBL/GenBank/DDBJ whole genome shotgun (WGS) entry which is preliminary data.</text>
</comment>
<evidence type="ECO:0000256" key="1">
    <source>
        <dbReference type="SAM" id="MobiDB-lite"/>
    </source>
</evidence>
<proteinExistence type="predicted"/>
<evidence type="ECO:0000256" key="2">
    <source>
        <dbReference type="SAM" id="Phobius"/>
    </source>
</evidence>
<feature type="region of interest" description="Disordered" evidence="1">
    <location>
        <begin position="69"/>
        <end position="93"/>
    </location>
</feature>
<keyword evidence="4" id="KW-1185">Reference proteome</keyword>
<keyword evidence="2" id="KW-0472">Membrane</keyword>
<sequence>MLSLDTESRTLLWFITLGIVMVCLLMAFITILLIRFNVVQVAAARPSITRSRVKVQDVSNLQLAIPPYAPPPAPAFPKDRDYSSVSSEDEHHYEDIRVYQDPDHMYYDLGDTANGSNCSSNYDTLNDYDNA</sequence>
<keyword evidence="2" id="KW-1133">Transmembrane helix</keyword>
<feature type="transmembrane region" description="Helical" evidence="2">
    <location>
        <begin position="12"/>
        <end position="34"/>
    </location>
</feature>
<evidence type="ECO:0000313" key="3">
    <source>
        <dbReference type="EMBL" id="KAG7154694.1"/>
    </source>
</evidence>
<evidence type="ECO:0000313" key="4">
    <source>
        <dbReference type="Proteomes" id="UP000747542"/>
    </source>
</evidence>
<keyword evidence="2" id="KW-0812">Transmembrane</keyword>
<dbReference type="EMBL" id="JAHLQT010044109">
    <property type="protein sequence ID" value="KAG7154694.1"/>
    <property type="molecule type" value="Genomic_DNA"/>
</dbReference>
<dbReference type="Proteomes" id="UP000747542">
    <property type="component" value="Unassembled WGS sequence"/>
</dbReference>
<name>A0A8J5JCT6_HOMAM</name>
<dbReference type="AlphaFoldDB" id="A0A8J5JCT6"/>
<protein>
    <submittedName>
        <fullName evidence="3">Uncharacterized protein</fullName>
    </submittedName>
</protein>
<accession>A0A8J5JCT6</accession>
<reference evidence="3" key="1">
    <citation type="journal article" date="2021" name="Sci. Adv.">
        <title>The American lobster genome reveals insights on longevity, neural, and immune adaptations.</title>
        <authorList>
            <person name="Polinski J.M."/>
            <person name="Zimin A.V."/>
            <person name="Clark K.F."/>
            <person name="Kohn A.B."/>
            <person name="Sadowski N."/>
            <person name="Timp W."/>
            <person name="Ptitsyn A."/>
            <person name="Khanna P."/>
            <person name="Romanova D.Y."/>
            <person name="Williams P."/>
            <person name="Greenwood S.J."/>
            <person name="Moroz L.L."/>
            <person name="Walt D.R."/>
            <person name="Bodnar A.G."/>
        </authorList>
    </citation>
    <scope>NUCLEOTIDE SEQUENCE</scope>
    <source>
        <strain evidence="3">GMGI-L3</strain>
    </source>
</reference>